<proteinExistence type="predicted"/>
<sequence length="175" mass="18496">MAAEQGRHRPANQLRVGVTGHMNLAEECLQSVAGAVRTLLGELVAQRPDTTLTGVTCLAPGADQLFAEVVLALGGQVEVVLPASDYRERLKPHQVADYDRLLADAAVVSVLPFLQSSRQAYLAASERVVASVDGLVAIWDGERSGGIGGTADVVAHTRSMGVPVYVVWPEGASRR</sequence>
<dbReference type="SUPFAM" id="SSF102405">
    <property type="entry name" value="MCP/YpsA-like"/>
    <property type="match status" value="1"/>
</dbReference>
<evidence type="ECO:0008006" key="3">
    <source>
        <dbReference type="Google" id="ProtNLM"/>
    </source>
</evidence>
<dbReference type="RefSeq" id="WP_149850258.1">
    <property type="nucleotide sequence ID" value="NZ_VUOB01000025.1"/>
</dbReference>
<evidence type="ECO:0000313" key="1">
    <source>
        <dbReference type="EMBL" id="KAA2261800.1"/>
    </source>
</evidence>
<keyword evidence="2" id="KW-1185">Reference proteome</keyword>
<dbReference type="PANTHER" id="PTHR38440:SF1">
    <property type="entry name" value="UPF0398 PROTEIN SPR0331"/>
    <property type="match status" value="1"/>
</dbReference>
<dbReference type="Proteomes" id="UP000323454">
    <property type="component" value="Unassembled WGS sequence"/>
</dbReference>
<comment type="caution">
    <text evidence="1">The sequence shown here is derived from an EMBL/GenBank/DDBJ whole genome shotgun (WGS) entry which is preliminary data.</text>
</comment>
<dbReference type="InterPro" id="IPR010697">
    <property type="entry name" value="YspA"/>
</dbReference>
<dbReference type="OrthoDB" id="3231229at2"/>
<reference evidence="1 2" key="2">
    <citation type="submission" date="2019-09" db="EMBL/GenBank/DDBJ databases">
        <authorList>
            <person name="Jin C."/>
        </authorList>
    </citation>
    <scope>NUCLEOTIDE SEQUENCE [LARGE SCALE GENOMIC DNA]</scope>
    <source>
        <strain evidence="1 2">AN110305</strain>
    </source>
</reference>
<dbReference type="Gene3D" id="3.40.50.450">
    <property type="match status" value="1"/>
</dbReference>
<dbReference type="PANTHER" id="PTHR38440">
    <property type="entry name" value="UPF0398 PROTEIN YPSA"/>
    <property type="match status" value="1"/>
</dbReference>
<reference evidence="1 2" key="1">
    <citation type="submission" date="2019-09" db="EMBL/GenBank/DDBJ databases">
        <title>Goodfellowia gen. nov., a new genus of the Pseudonocardineae related to Actinoalloteichus, containing Goodfellowia coeruleoviolacea gen. nov., comb. nov. gen. nov., comb. nov.</title>
        <authorList>
            <person name="Labeda D."/>
        </authorList>
    </citation>
    <scope>NUCLEOTIDE SEQUENCE [LARGE SCALE GENOMIC DNA]</scope>
    <source>
        <strain evidence="1 2">AN110305</strain>
    </source>
</reference>
<gene>
    <name evidence="1" type="ORF">F0L68_15445</name>
</gene>
<dbReference type="AlphaFoldDB" id="A0A5B2XFV2"/>
<protein>
    <recommendedName>
        <fullName evidence="3">DNA recombination-mediator protein A</fullName>
    </recommendedName>
</protein>
<dbReference type="EMBL" id="VUOB01000025">
    <property type="protein sequence ID" value="KAA2261800.1"/>
    <property type="molecule type" value="Genomic_DNA"/>
</dbReference>
<name>A0A5B2XFV2_9PSEU</name>
<organism evidence="1 2">
    <name type="scientific">Solihabitans fulvus</name>
    <dbReference type="NCBI Taxonomy" id="1892852"/>
    <lineage>
        <taxon>Bacteria</taxon>
        <taxon>Bacillati</taxon>
        <taxon>Actinomycetota</taxon>
        <taxon>Actinomycetes</taxon>
        <taxon>Pseudonocardiales</taxon>
        <taxon>Pseudonocardiaceae</taxon>
        <taxon>Solihabitans</taxon>
    </lineage>
</organism>
<accession>A0A5B2XFV2</accession>
<evidence type="ECO:0000313" key="2">
    <source>
        <dbReference type="Proteomes" id="UP000323454"/>
    </source>
</evidence>